<dbReference type="GO" id="GO:0003677">
    <property type="term" value="F:DNA binding"/>
    <property type="evidence" value="ECO:0007669"/>
    <property type="project" value="InterPro"/>
</dbReference>
<dbReference type="SMART" id="SM00530">
    <property type="entry name" value="HTH_XRE"/>
    <property type="match status" value="1"/>
</dbReference>
<accession>A0A843SAL6</accession>
<keyword evidence="3" id="KW-1185">Reference proteome</keyword>
<dbReference type="AlphaFoldDB" id="A0A843SAL6"/>
<comment type="caution">
    <text evidence="2">The sequence shown here is derived from an EMBL/GenBank/DDBJ whole genome shotgun (WGS) entry which is preliminary data.</text>
</comment>
<dbReference type="SUPFAM" id="SSF47413">
    <property type="entry name" value="lambda repressor-like DNA-binding domains"/>
    <property type="match status" value="1"/>
</dbReference>
<name>A0A843SAL6_9BURK</name>
<feature type="domain" description="HTH cro/C1-type" evidence="1">
    <location>
        <begin position="8"/>
        <end position="66"/>
    </location>
</feature>
<evidence type="ECO:0000259" key="1">
    <source>
        <dbReference type="PROSITE" id="PS50943"/>
    </source>
</evidence>
<dbReference type="Gene3D" id="1.10.260.40">
    <property type="entry name" value="lambda repressor-like DNA-binding domains"/>
    <property type="match status" value="1"/>
</dbReference>
<dbReference type="RefSeq" id="WP_152807015.1">
    <property type="nucleotide sequence ID" value="NZ_WHUF01000004.1"/>
</dbReference>
<dbReference type="InterPro" id="IPR010982">
    <property type="entry name" value="Lambda_DNA-bd_dom_sf"/>
</dbReference>
<proteinExistence type="predicted"/>
<evidence type="ECO:0000313" key="3">
    <source>
        <dbReference type="Proteomes" id="UP000444318"/>
    </source>
</evidence>
<dbReference type="InterPro" id="IPR001387">
    <property type="entry name" value="Cro/C1-type_HTH"/>
</dbReference>
<sequence>MSVLGDRLKEARLKSGLSQEQLGLQAGLEVESASARMNRYERGTRVPGVELMERIGSVLGLPLTYFYAPNEDEARLVVLFHRIQQDDKRKLLQFAEELAVP</sequence>
<dbReference type="CDD" id="cd00093">
    <property type="entry name" value="HTH_XRE"/>
    <property type="match status" value="1"/>
</dbReference>
<dbReference type="Pfam" id="PF13560">
    <property type="entry name" value="HTH_31"/>
    <property type="match status" value="1"/>
</dbReference>
<dbReference type="PROSITE" id="PS50943">
    <property type="entry name" value="HTH_CROC1"/>
    <property type="match status" value="1"/>
</dbReference>
<evidence type="ECO:0000313" key="2">
    <source>
        <dbReference type="EMBL" id="MQA21525.1"/>
    </source>
</evidence>
<reference evidence="2 3" key="1">
    <citation type="submission" date="2019-10" db="EMBL/GenBank/DDBJ databases">
        <title>Two novel species isolated from a subtropical stream in China.</title>
        <authorList>
            <person name="Lu H."/>
        </authorList>
    </citation>
    <scope>NUCLEOTIDE SEQUENCE [LARGE SCALE GENOMIC DNA]</scope>
    <source>
        <strain evidence="2 3">FT103W</strain>
    </source>
</reference>
<protein>
    <submittedName>
        <fullName evidence="2">Helix-turn-helix domain-containing protein</fullName>
    </submittedName>
</protein>
<dbReference type="EMBL" id="WHUF01000004">
    <property type="protein sequence ID" value="MQA21525.1"/>
    <property type="molecule type" value="Genomic_DNA"/>
</dbReference>
<organism evidence="2 3">
    <name type="scientific">Rugamonas rivuli</name>
    <dbReference type="NCBI Taxonomy" id="2743358"/>
    <lineage>
        <taxon>Bacteria</taxon>
        <taxon>Pseudomonadati</taxon>
        <taxon>Pseudomonadota</taxon>
        <taxon>Betaproteobacteria</taxon>
        <taxon>Burkholderiales</taxon>
        <taxon>Oxalobacteraceae</taxon>
        <taxon>Telluria group</taxon>
        <taxon>Rugamonas</taxon>
    </lineage>
</organism>
<gene>
    <name evidence="2" type="ORF">GEV01_18550</name>
</gene>
<dbReference type="Proteomes" id="UP000444318">
    <property type="component" value="Unassembled WGS sequence"/>
</dbReference>